<dbReference type="EMBL" id="FOTK01000042">
    <property type="protein sequence ID" value="SFM63976.1"/>
    <property type="molecule type" value="Genomic_DNA"/>
</dbReference>
<dbReference type="Gene3D" id="3.30.450.40">
    <property type="match status" value="1"/>
</dbReference>
<dbReference type="InterPro" id="IPR029016">
    <property type="entry name" value="GAF-like_dom_sf"/>
</dbReference>
<evidence type="ECO:0000259" key="1">
    <source>
        <dbReference type="Pfam" id="PF01590"/>
    </source>
</evidence>
<dbReference type="RefSeq" id="WP_092045666.1">
    <property type="nucleotide sequence ID" value="NZ_FOTK01000042.1"/>
</dbReference>
<feature type="domain" description="GAF" evidence="1">
    <location>
        <begin position="34"/>
        <end position="162"/>
    </location>
</feature>
<dbReference type="PANTHER" id="PTHR43102">
    <property type="entry name" value="SLR1143 PROTEIN"/>
    <property type="match status" value="1"/>
</dbReference>
<dbReference type="STRING" id="582667.SAMN05192568_104233"/>
<protein>
    <submittedName>
        <fullName evidence="2">GAF domain-containing protein</fullName>
    </submittedName>
</protein>
<evidence type="ECO:0000313" key="2">
    <source>
        <dbReference type="EMBL" id="SFM63976.1"/>
    </source>
</evidence>
<name>A0A1I4SHL6_9HYPH</name>
<evidence type="ECO:0000313" key="3">
    <source>
        <dbReference type="Proteomes" id="UP000199048"/>
    </source>
</evidence>
<dbReference type="PANTHER" id="PTHR43102:SF2">
    <property type="entry name" value="GAF DOMAIN-CONTAINING PROTEIN"/>
    <property type="match status" value="1"/>
</dbReference>
<dbReference type="InterPro" id="IPR003018">
    <property type="entry name" value="GAF"/>
</dbReference>
<dbReference type="SUPFAM" id="SSF55781">
    <property type="entry name" value="GAF domain-like"/>
    <property type="match status" value="1"/>
</dbReference>
<organism evidence="2 3">
    <name type="scientific">Methylobacterium pseudosasicola</name>
    <dbReference type="NCBI Taxonomy" id="582667"/>
    <lineage>
        <taxon>Bacteria</taxon>
        <taxon>Pseudomonadati</taxon>
        <taxon>Pseudomonadota</taxon>
        <taxon>Alphaproteobacteria</taxon>
        <taxon>Hyphomicrobiales</taxon>
        <taxon>Methylobacteriaceae</taxon>
        <taxon>Methylobacterium</taxon>
    </lineage>
</organism>
<dbReference type="OrthoDB" id="315417at2"/>
<proteinExistence type="predicted"/>
<gene>
    <name evidence="2" type="ORF">SAMN05192568_104233</name>
</gene>
<dbReference type="Proteomes" id="UP000199048">
    <property type="component" value="Unassembled WGS sequence"/>
</dbReference>
<dbReference type="AlphaFoldDB" id="A0A1I4SHL6"/>
<dbReference type="Pfam" id="PF01590">
    <property type="entry name" value="GAF"/>
    <property type="match status" value="1"/>
</dbReference>
<accession>A0A1I4SHL6</accession>
<reference evidence="3" key="1">
    <citation type="submission" date="2016-10" db="EMBL/GenBank/DDBJ databases">
        <authorList>
            <person name="Varghese N."/>
            <person name="Submissions S."/>
        </authorList>
    </citation>
    <scope>NUCLEOTIDE SEQUENCE [LARGE SCALE GENOMIC DNA]</scope>
    <source>
        <strain evidence="3">BL36</strain>
    </source>
</reference>
<sequence length="175" mass="18509">MTRRPKAPAGLAGRGRLDALDGYAVLDTAPEPGFDGIVILARAICAAPVALVSLVADGRQWFKARSGFPECGTDLDASVCKHVLGRRDLLVIPDLSCDARTAGNPLVTGEPHLRFYAGAPLVTPDGHGLGSVCVIDTEPRPLGLTEEQRECLQVLAALVMTQLDMRRSLAAMAQP</sequence>
<keyword evidence="3" id="KW-1185">Reference proteome</keyword>